<gene>
    <name evidence="1" type="ORF">1_18</name>
</gene>
<accession>A0A5B8HVK6</accession>
<proteinExistence type="predicted"/>
<protein>
    <submittedName>
        <fullName evidence="1">Uncharacterized protein</fullName>
    </submittedName>
</protein>
<organism evidence="1">
    <name type="scientific">Mimiviridae sp. ChoanoV1</name>
    <dbReference type="NCBI Taxonomy" id="2596887"/>
    <lineage>
        <taxon>Viruses</taxon>
        <taxon>Varidnaviria</taxon>
        <taxon>Bamfordvirae</taxon>
        <taxon>Nucleocytoviricota</taxon>
        <taxon>Megaviricetes</taxon>
        <taxon>Imitervirales</taxon>
        <taxon>Schizomimiviridae</taxon>
    </lineage>
</organism>
<name>A0A5B8HVK6_9VIRU</name>
<dbReference type="EMBL" id="MK250085">
    <property type="protein sequence ID" value="QDY51633.1"/>
    <property type="molecule type" value="Genomic_DNA"/>
</dbReference>
<sequence length="140" mass="16837">MNPLRLTWTILSIKANLPSELIIKILFNFGGIRHPIANLLLEETKIETYESLQKLSISKSIYKFYLNQEKYKQLFNIDFISFINNKQCSYFRECKSYIHYDNPGYFIPRQFGRLYYNVLNEKDSVETKTYVKWKLNKLKN</sequence>
<evidence type="ECO:0000313" key="1">
    <source>
        <dbReference type="EMBL" id="QDY51633.1"/>
    </source>
</evidence>
<reference evidence="1" key="1">
    <citation type="submission" date="2018-11" db="EMBL/GenBank/DDBJ databases">
        <title>A distinct lineage of giant viruses engineers rhodopsin photosystems in predatory marine eukaryotes.</title>
        <authorList>
            <person name="Needham D.M."/>
            <person name="Yoshizawa S."/>
            <person name="Hosaka T."/>
            <person name="Poirier C."/>
            <person name="Choi C.-J."/>
            <person name="Hehenberger E."/>
            <person name="Irwin N.A.T."/>
            <person name="Wilken S."/>
            <person name="Yung C.-M."/>
            <person name="Bachy C."/>
            <person name="Kurihara R."/>
            <person name="Nakajima Y."/>
            <person name="Kojima K."/>
            <person name="Kimura-Someya T."/>
            <person name="Leonard G."/>
            <person name="Malmstrom R.R."/>
            <person name="Mende D."/>
            <person name="Olson D.K."/>
            <person name="Sudo Y."/>
            <person name="Sudek S."/>
            <person name="Richards T.A."/>
            <person name="DeLong E.F."/>
            <person name="Keeling P.J."/>
            <person name="Santoro A.E."/>
            <person name="Shirouzu M."/>
            <person name="Iwasaki W."/>
            <person name="Worden A.Z."/>
        </authorList>
    </citation>
    <scope>NUCLEOTIDE SEQUENCE</scope>
</reference>